<keyword evidence="4" id="KW-0285">Flavoprotein</keyword>
<dbReference type="GO" id="GO:0016740">
    <property type="term" value="F:transferase activity"/>
    <property type="evidence" value="ECO:0007669"/>
    <property type="project" value="UniProtKB-KW"/>
</dbReference>
<evidence type="ECO:0000313" key="11">
    <source>
        <dbReference type="EMBL" id="SVA30446.1"/>
    </source>
</evidence>
<evidence type="ECO:0000256" key="2">
    <source>
        <dbReference type="ARBA" id="ARBA00011955"/>
    </source>
</evidence>
<organism evidence="11">
    <name type="scientific">marine metagenome</name>
    <dbReference type="NCBI Taxonomy" id="408172"/>
    <lineage>
        <taxon>unclassified sequences</taxon>
        <taxon>metagenomes</taxon>
        <taxon>ecological metagenomes</taxon>
    </lineage>
</organism>
<reference evidence="11" key="1">
    <citation type="submission" date="2018-05" db="EMBL/GenBank/DDBJ databases">
        <authorList>
            <person name="Lanie J.A."/>
            <person name="Ng W.-L."/>
            <person name="Kazmierczak K.M."/>
            <person name="Andrzejewski T.M."/>
            <person name="Davidsen T.M."/>
            <person name="Wayne K.J."/>
            <person name="Tettelin H."/>
            <person name="Glass J.I."/>
            <person name="Rusch D."/>
            <person name="Podicherti R."/>
            <person name="Tsui H.-C.T."/>
            <person name="Winkler M.E."/>
        </authorList>
    </citation>
    <scope>NUCLEOTIDE SEQUENCE</scope>
</reference>
<dbReference type="Pfam" id="PF02424">
    <property type="entry name" value="ApbE"/>
    <property type="match status" value="1"/>
</dbReference>
<evidence type="ECO:0000256" key="5">
    <source>
        <dbReference type="ARBA" id="ARBA00022679"/>
    </source>
</evidence>
<comment type="cofactor">
    <cofactor evidence="1">
        <name>Mg(2+)</name>
        <dbReference type="ChEBI" id="CHEBI:18420"/>
    </cofactor>
</comment>
<proteinExistence type="predicted"/>
<dbReference type="PROSITE" id="PS51257">
    <property type="entry name" value="PROKAR_LIPOPROTEIN"/>
    <property type="match status" value="1"/>
</dbReference>
<evidence type="ECO:0000256" key="9">
    <source>
        <dbReference type="ARBA" id="ARBA00031306"/>
    </source>
</evidence>
<keyword evidence="8" id="KW-0460">Magnesium</keyword>
<dbReference type="PANTHER" id="PTHR30040">
    <property type="entry name" value="THIAMINE BIOSYNTHESIS LIPOPROTEIN APBE"/>
    <property type="match status" value="1"/>
</dbReference>
<dbReference type="PIRSF" id="PIRSF006268">
    <property type="entry name" value="ApbE"/>
    <property type="match status" value="1"/>
</dbReference>
<evidence type="ECO:0000256" key="7">
    <source>
        <dbReference type="ARBA" id="ARBA00022827"/>
    </source>
</evidence>
<evidence type="ECO:0000256" key="4">
    <source>
        <dbReference type="ARBA" id="ARBA00022630"/>
    </source>
</evidence>
<dbReference type="GO" id="GO:0046872">
    <property type="term" value="F:metal ion binding"/>
    <property type="evidence" value="ECO:0007669"/>
    <property type="project" value="UniProtKB-KW"/>
</dbReference>
<dbReference type="InterPro" id="IPR024932">
    <property type="entry name" value="ApbE"/>
</dbReference>
<comment type="catalytic activity">
    <reaction evidence="10">
        <text>L-threonyl-[protein] + FAD = FMN-L-threonyl-[protein] + AMP + H(+)</text>
        <dbReference type="Rhea" id="RHEA:36847"/>
        <dbReference type="Rhea" id="RHEA-COMP:11060"/>
        <dbReference type="Rhea" id="RHEA-COMP:11061"/>
        <dbReference type="ChEBI" id="CHEBI:15378"/>
        <dbReference type="ChEBI" id="CHEBI:30013"/>
        <dbReference type="ChEBI" id="CHEBI:57692"/>
        <dbReference type="ChEBI" id="CHEBI:74257"/>
        <dbReference type="ChEBI" id="CHEBI:456215"/>
        <dbReference type="EC" id="2.7.1.180"/>
    </reaction>
</comment>
<keyword evidence="7" id="KW-0274">FAD</keyword>
<dbReference type="EMBL" id="UINC01006927">
    <property type="protein sequence ID" value="SVA30446.1"/>
    <property type="molecule type" value="Genomic_DNA"/>
</dbReference>
<evidence type="ECO:0000256" key="1">
    <source>
        <dbReference type="ARBA" id="ARBA00001946"/>
    </source>
</evidence>
<evidence type="ECO:0000256" key="10">
    <source>
        <dbReference type="ARBA" id="ARBA00048540"/>
    </source>
</evidence>
<keyword evidence="5" id="KW-0808">Transferase</keyword>
<dbReference type="InterPro" id="IPR003374">
    <property type="entry name" value="ApbE-like_sf"/>
</dbReference>
<name>A0A381UQM0_9ZZZZ</name>
<evidence type="ECO:0000256" key="8">
    <source>
        <dbReference type="ARBA" id="ARBA00022842"/>
    </source>
</evidence>
<dbReference type="AlphaFoldDB" id="A0A381UQM0"/>
<sequence>MRKYGLILILFLLGGCLEKENPDVINGESMGTRYSVNVLGDKRVSQELIDNRLVEINDIFSTWQEDSELSKLNRASVGSWVSVSGELHKILKTSKELYRQTEGYFDPGIGRLIDLWGFGAKGGRTEVPQREEISNAFAQSSIQYLMIEPGRAKKTKDIHINLSAIAKGYAVDEIARLIKESGVTNFLVEIGGEVFASGTNNGDYWVVGVERPDNKAPIGLELVDASIATSGNYRNFFIWEGAKYIHIFNPTTGLPANNDLASVSVIHPQSAMSDAYATAMMAMGSSRAIELAKKMKLSVLLMAIKEDNVEIIKVNLP</sequence>
<accession>A0A381UQM0</accession>
<evidence type="ECO:0000256" key="6">
    <source>
        <dbReference type="ARBA" id="ARBA00022723"/>
    </source>
</evidence>
<dbReference type="EC" id="2.7.1.180" evidence="2"/>
<protein>
    <recommendedName>
        <fullName evidence="3">FAD:protein FMN transferase</fullName>
        <ecNumber evidence="2">2.7.1.180</ecNumber>
    </recommendedName>
    <alternativeName>
        <fullName evidence="9">Flavin transferase</fullName>
    </alternativeName>
</protein>
<evidence type="ECO:0000256" key="3">
    <source>
        <dbReference type="ARBA" id="ARBA00016337"/>
    </source>
</evidence>
<keyword evidence="6" id="KW-0479">Metal-binding</keyword>
<dbReference type="Gene3D" id="3.10.520.10">
    <property type="entry name" value="ApbE-like domains"/>
    <property type="match status" value="1"/>
</dbReference>
<dbReference type="SUPFAM" id="SSF143631">
    <property type="entry name" value="ApbE-like"/>
    <property type="match status" value="1"/>
</dbReference>
<gene>
    <name evidence="11" type="ORF">METZ01_LOCUS83300</name>
</gene>
<dbReference type="PANTHER" id="PTHR30040:SF2">
    <property type="entry name" value="FAD:PROTEIN FMN TRANSFERASE"/>
    <property type="match status" value="1"/>
</dbReference>